<organism evidence="3 4">
    <name type="scientific">Verminephrobacter eiseniae (strain EF01-2)</name>
    <dbReference type="NCBI Taxonomy" id="391735"/>
    <lineage>
        <taxon>Bacteria</taxon>
        <taxon>Pseudomonadati</taxon>
        <taxon>Pseudomonadota</taxon>
        <taxon>Betaproteobacteria</taxon>
        <taxon>Burkholderiales</taxon>
        <taxon>Comamonadaceae</taxon>
        <taxon>Verminephrobacter</taxon>
    </lineage>
</organism>
<dbReference type="EMBL" id="CP000542">
    <property type="protein sequence ID" value="ABM60060.1"/>
    <property type="molecule type" value="Genomic_DNA"/>
</dbReference>
<evidence type="ECO:0000313" key="4">
    <source>
        <dbReference type="Proteomes" id="UP000000374"/>
    </source>
</evidence>
<protein>
    <submittedName>
        <fullName evidence="3">Uncharacterized protein</fullName>
    </submittedName>
</protein>
<evidence type="ECO:0000256" key="1">
    <source>
        <dbReference type="SAM" id="MobiDB-lite"/>
    </source>
</evidence>
<accession>A1WR03</accession>
<proteinExistence type="predicted"/>
<evidence type="ECO:0000256" key="2">
    <source>
        <dbReference type="SAM" id="SignalP"/>
    </source>
</evidence>
<name>A1WR03_VEREI</name>
<feature type="chain" id="PRO_5002640615" evidence="2">
    <location>
        <begin position="39"/>
        <end position="220"/>
    </location>
</feature>
<gene>
    <name evidence="3" type="ordered locus">Veis_4357</name>
</gene>
<evidence type="ECO:0000313" key="3">
    <source>
        <dbReference type="EMBL" id="ABM60060.1"/>
    </source>
</evidence>
<dbReference type="STRING" id="391735.Veis_4357"/>
<dbReference type="eggNOG" id="ENOG5031T51">
    <property type="taxonomic scope" value="Bacteria"/>
</dbReference>
<dbReference type="KEGG" id="vei:Veis_4357"/>
<feature type="region of interest" description="Disordered" evidence="1">
    <location>
        <begin position="48"/>
        <end position="69"/>
    </location>
</feature>
<keyword evidence="4" id="KW-1185">Reference proteome</keyword>
<reference evidence="4" key="1">
    <citation type="submission" date="2006-12" db="EMBL/GenBank/DDBJ databases">
        <title>Complete sequence of chromosome 1 of Verminephrobacter eiseniae EF01-2.</title>
        <authorList>
            <person name="Copeland A."/>
            <person name="Lucas S."/>
            <person name="Lapidus A."/>
            <person name="Barry K."/>
            <person name="Detter J.C."/>
            <person name="Glavina del Rio T."/>
            <person name="Dalin E."/>
            <person name="Tice H."/>
            <person name="Pitluck S."/>
            <person name="Chertkov O."/>
            <person name="Brettin T."/>
            <person name="Bruce D."/>
            <person name="Han C."/>
            <person name="Tapia R."/>
            <person name="Gilna P."/>
            <person name="Schmutz J."/>
            <person name="Larimer F."/>
            <person name="Land M."/>
            <person name="Hauser L."/>
            <person name="Kyrpides N."/>
            <person name="Kim E."/>
            <person name="Stahl D."/>
            <person name="Richardson P."/>
        </authorList>
    </citation>
    <scope>NUCLEOTIDE SEQUENCE [LARGE SCALE GENOMIC DNA]</scope>
    <source>
        <strain evidence="4">EF01-2</strain>
    </source>
</reference>
<dbReference type="HOGENOM" id="CLU_103755_0_0_4"/>
<feature type="compositionally biased region" description="Pro residues" evidence="1">
    <location>
        <begin position="188"/>
        <end position="203"/>
    </location>
</feature>
<dbReference type="GeneID" id="76462671"/>
<dbReference type="AlphaFoldDB" id="A1WR03"/>
<dbReference type="OrthoDB" id="5297272at2"/>
<keyword evidence="2" id="KW-0732">Signal</keyword>
<feature type="signal peptide" evidence="2">
    <location>
        <begin position="1"/>
        <end position="38"/>
    </location>
</feature>
<sequence>MLPTPQARTPSTLAQQRTAPAPLACALALVIAPVAALAQVPAVETVAKTSAAPAPADRRPLRAKSARRTPATSASLGAIKATLSAAELAIAEHVHVGRMPCELGAFVTVTADPATPGYFHVQGKGFKYHMAPVLTSTGTARLEDTKGGAVWLQIANKSMLMSQRLGRRLADACMSPAQMLAAEAFGKNPPPSLLEPLPAPPVAPRAAPTEYPTDAQVAPQ</sequence>
<dbReference type="RefSeq" id="WP_011812046.1">
    <property type="nucleotide sequence ID" value="NC_008786.1"/>
</dbReference>
<dbReference type="Proteomes" id="UP000000374">
    <property type="component" value="Chromosome"/>
</dbReference>
<feature type="region of interest" description="Disordered" evidence="1">
    <location>
        <begin position="185"/>
        <end position="220"/>
    </location>
</feature>